<dbReference type="KEGG" id="oni:Osc7112_6688"/>
<geneLocation type="plasmid" evidence="1 2">
    <name>pOSC7112.02</name>
</geneLocation>
<reference evidence="1 2" key="1">
    <citation type="submission" date="2012-05" db="EMBL/GenBank/DDBJ databases">
        <title>Finished plasmid 2 of genome of Oscillatoria sp. PCC 7112.</title>
        <authorList>
            <consortium name="US DOE Joint Genome Institute"/>
            <person name="Gugger M."/>
            <person name="Coursin T."/>
            <person name="Rippka R."/>
            <person name="Tandeau De Marsac N."/>
            <person name="Huntemann M."/>
            <person name="Wei C.-L."/>
            <person name="Han J."/>
            <person name="Detter J.C."/>
            <person name="Han C."/>
            <person name="Tapia R."/>
            <person name="Davenport K."/>
            <person name="Daligault H."/>
            <person name="Erkkila T."/>
            <person name="Gu W."/>
            <person name="Munk A.C.C."/>
            <person name="Teshima H."/>
            <person name="Xu Y."/>
            <person name="Chain P."/>
            <person name="Chen A."/>
            <person name="Krypides N."/>
            <person name="Mavromatis K."/>
            <person name="Markowitz V."/>
            <person name="Szeto E."/>
            <person name="Ivanova N."/>
            <person name="Mikhailova N."/>
            <person name="Ovchinnikova G."/>
            <person name="Pagani I."/>
            <person name="Pati A."/>
            <person name="Goodwin L."/>
            <person name="Peters L."/>
            <person name="Pitluck S."/>
            <person name="Woyke T."/>
            <person name="Kerfeld C."/>
        </authorList>
    </citation>
    <scope>NUCLEOTIDE SEQUENCE [LARGE SCALE GENOMIC DNA]</scope>
    <source>
        <strain evidence="1 2">PCC 7112</strain>
        <plasmid evidence="1 2">pOSC7112.02</plasmid>
    </source>
</reference>
<accession>K9VRT4</accession>
<keyword evidence="1" id="KW-0614">Plasmid</keyword>
<organism evidence="1 2">
    <name type="scientific">Phormidium nigroviride PCC 7112</name>
    <dbReference type="NCBI Taxonomy" id="179408"/>
    <lineage>
        <taxon>Bacteria</taxon>
        <taxon>Bacillati</taxon>
        <taxon>Cyanobacteriota</taxon>
        <taxon>Cyanophyceae</taxon>
        <taxon>Oscillatoriophycideae</taxon>
        <taxon>Oscillatoriales</taxon>
        <taxon>Oscillatoriaceae</taxon>
        <taxon>Phormidium</taxon>
    </lineage>
</organism>
<evidence type="ECO:0000313" key="2">
    <source>
        <dbReference type="Proteomes" id="UP000010478"/>
    </source>
</evidence>
<dbReference type="EMBL" id="CP003616">
    <property type="protein sequence ID" value="AFZ10793.1"/>
    <property type="molecule type" value="Genomic_DNA"/>
</dbReference>
<gene>
    <name evidence="1" type="ORF">Osc7112_6688</name>
</gene>
<evidence type="ECO:0000313" key="1">
    <source>
        <dbReference type="EMBL" id="AFZ10793.1"/>
    </source>
</evidence>
<keyword evidence="2" id="KW-1185">Reference proteome</keyword>
<proteinExistence type="predicted"/>
<dbReference type="Proteomes" id="UP000010478">
    <property type="component" value="Plasmid pOSC7112.02"/>
</dbReference>
<name>K9VRT4_9CYAN</name>
<dbReference type="HOGENOM" id="CLU_2754021_0_0_3"/>
<protein>
    <submittedName>
        <fullName evidence="1">Uncharacterized protein</fullName>
    </submittedName>
</protein>
<dbReference type="AlphaFoldDB" id="K9VRT4"/>
<sequence length="70" mass="7963">MHCCFGLDCTQMSLDEGGECINEESCYRYTEAWNLYEIVLLKGFPGAVYLCWHSKDNAGQTHLNCRPLSP</sequence>